<dbReference type="GO" id="GO:0006635">
    <property type="term" value="P:fatty acid beta-oxidation"/>
    <property type="evidence" value="ECO:0007669"/>
    <property type="project" value="TreeGrafter"/>
</dbReference>
<proteinExistence type="inferred from homology"/>
<keyword evidence="13" id="KW-1185">Reference proteome</keyword>
<name>A0A9Q0MZV9_9DIPT</name>
<dbReference type="GO" id="GO:0005739">
    <property type="term" value="C:mitochondrion"/>
    <property type="evidence" value="ECO:0007669"/>
    <property type="project" value="TreeGrafter"/>
</dbReference>
<keyword evidence="6" id="KW-0443">Lipid metabolism</keyword>
<dbReference type="Proteomes" id="UP001151699">
    <property type="component" value="Chromosome B"/>
</dbReference>
<evidence type="ECO:0000313" key="12">
    <source>
        <dbReference type="EMBL" id="KAJ6640999.1"/>
    </source>
</evidence>
<dbReference type="InterPro" id="IPR000542">
    <property type="entry name" value="Carn_acyl_trans"/>
</dbReference>
<dbReference type="InterPro" id="IPR042231">
    <property type="entry name" value="Cho/carn_acyl_trans_2"/>
</dbReference>
<evidence type="ECO:0000256" key="2">
    <source>
        <dbReference type="ARBA" id="ARBA00005232"/>
    </source>
</evidence>
<dbReference type="OrthoDB" id="240216at2759"/>
<dbReference type="PANTHER" id="PTHR22589">
    <property type="entry name" value="CARNITINE O-ACYLTRANSFERASE"/>
    <property type="match status" value="1"/>
</dbReference>
<organism evidence="12 13">
    <name type="scientific">Pseudolycoriella hygida</name>
    <dbReference type="NCBI Taxonomy" id="35572"/>
    <lineage>
        <taxon>Eukaryota</taxon>
        <taxon>Metazoa</taxon>
        <taxon>Ecdysozoa</taxon>
        <taxon>Arthropoda</taxon>
        <taxon>Hexapoda</taxon>
        <taxon>Insecta</taxon>
        <taxon>Pterygota</taxon>
        <taxon>Neoptera</taxon>
        <taxon>Endopterygota</taxon>
        <taxon>Diptera</taxon>
        <taxon>Nematocera</taxon>
        <taxon>Sciaroidea</taxon>
        <taxon>Sciaridae</taxon>
        <taxon>Pseudolycoriella</taxon>
    </lineage>
</organism>
<keyword evidence="7 10" id="KW-0012">Acyltransferase</keyword>
<protein>
    <submittedName>
        <fullName evidence="12">Carnitine O-palmitoyltransferase 2, mitochondrial</fullName>
    </submittedName>
</protein>
<comment type="similarity">
    <text evidence="2 10">Belongs to the carnitine/choline acetyltransferase family.</text>
</comment>
<evidence type="ECO:0000256" key="10">
    <source>
        <dbReference type="RuleBase" id="RU003801"/>
    </source>
</evidence>
<comment type="pathway">
    <text evidence="1">Lipid metabolism; fatty acid beta-oxidation.</text>
</comment>
<gene>
    <name evidence="12" type="primary">cpt2</name>
    <name evidence="12" type="ORF">Bhyg_05932</name>
</gene>
<evidence type="ECO:0000256" key="9">
    <source>
        <dbReference type="PIRSR" id="PIRSR600542-1"/>
    </source>
</evidence>
<dbReference type="EMBL" id="WJQU01000002">
    <property type="protein sequence ID" value="KAJ6640999.1"/>
    <property type="molecule type" value="Genomic_DNA"/>
</dbReference>
<keyword evidence="5" id="KW-0276">Fatty acid metabolism</keyword>
<comment type="caution">
    <text evidence="12">The sequence shown here is derived from an EMBL/GenBank/DDBJ whole genome shotgun (WGS) entry which is preliminary data.</text>
</comment>
<dbReference type="Gene3D" id="3.30.559.70">
    <property type="entry name" value="Choline/Carnitine o-acyltransferase, domain 2"/>
    <property type="match status" value="1"/>
</dbReference>
<evidence type="ECO:0000256" key="6">
    <source>
        <dbReference type="ARBA" id="ARBA00023098"/>
    </source>
</evidence>
<dbReference type="GO" id="GO:0004095">
    <property type="term" value="F:carnitine O-palmitoyltransferase activity"/>
    <property type="evidence" value="ECO:0007669"/>
    <property type="project" value="TreeGrafter"/>
</dbReference>
<keyword evidence="4 10" id="KW-0808">Transferase</keyword>
<evidence type="ECO:0000256" key="1">
    <source>
        <dbReference type="ARBA" id="ARBA00005005"/>
    </source>
</evidence>
<evidence type="ECO:0000256" key="3">
    <source>
        <dbReference type="ARBA" id="ARBA00022448"/>
    </source>
</evidence>
<dbReference type="InterPro" id="IPR042572">
    <property type="entry name" value="Carn_acyl_trans_N"/>
</dbReference>
<reference evidence="12" key="1">
    <citation type="submission" date="2022-07" db="EMBL/GenBank/DDBJ databases">
        <authorList>
            <person name="Trinca V."/>
            <person name="Uliana J.V.C."/>
            <person name="Torres T.T."/>
            <person name="Ward R.J."/>
            <person name="Monesi N."/>
        </authorList>
    </citation>
    <scope>NUCLEOTIDE SEQUENCE</scope>
    <source>
        <strain evidence="12">HSMRA1968</strain>
        <tissue evidence="12">Whole embryos</tissue>
    </source>
</reference>
<evidence type="ECO:0000256" key="5">
    <source>
        <dbReference type="ARBA" id="ARBA00022832"/>
    </source>
</evidence>
<dbReference type="Pfam" id="PF00755">
    <property type="entry name" value="Carn_acyltransf"/>
    <property type="match status" value="1"/>
</dbReference>
<dbReference type="Gene3D" id="1.20.1280.180">
    <property type="match status" value="1"/>
</dbReference>
<dbReference type="Gene3D" id="1.10.275.20">
    <property type="entry name" value="Choline/Carnitine o-acyltransferase"/>
    <property type="match status" value="1"/>
</dbReference>
<dbReference type="PANTHER" id="PTHR22589:SF16">
    <property type="entry name" value="CARNITINE O-PALMITOYLTRANSFERASE 2, MITOCHONDRIAL"/>
    <property type="match status" value="1"/>
</dbReference>
<feature type="active site" description="Proton acceptor" evidence="9">
    <location>
        <position position="376"/>
    </location>
</feature>
<keyword evidence="3" id="KW-0813">Transport</keyword>
<dbReference type="PROSITE" id="PS00440">
    <property type="entry name" value="ACYLTRANSF_C_2"/>
    <property type="match status" value="1"/>
</dbReference>
<evidence type="ECO:0000313" key="13">
    <source>
        <dbReference type="Proteomes" id="UP001151699"/>
    </source>
</evidence>
<comment type="catalytic activity">
    <reaction evidence="8">
        <text>4,8-dimethylnonanoyl-CoA + (R)-carnitine = O-4,8-dimethylnonanoyl-(R)-carnitine + CoA</text>
        <dbReference type="Rhea" id="RHEA:44860"/>
        <dbReference type="ChEBI" id="CHEBI:16347"/>
        <dbReference type="ChEBI" id="CHEBI:57287"/>
        <dbReference type="ChEBI" id="CHEBI:77061"/>
        <dbReference type="ChEBI" id="CHEBI:84654"/>
    </reaction>
</comment>
<dbReference type="InterPro" id="IPR039551">
    <property type="entry name" value="Cho/carn_acyl_trans"/>
</dbReference>
<evidence type="ECO:0000256" key="8">
    <source>
        <dbReference type="ARBA" id="ARBA00048999"/>
    </source>
</evidence>
<dbReference type="InterPro" id="IPR023213">
    <property type="entry name" value="CAT-like_dom_sf"/>
</dbReference>
<evidence type="ECO:0000259" key="11">
    <source>
        <dbReference type="Pfam" id="PF00755"/>
    </source>
</evidence>
<feature type="domain" description="Choline/carnitine acyltransferase" evidence="11">
    <location>
        <begin position="54"/>
        <end position="647"/>
    </location>
</feature>
<accession>A0A9Q0MZV9</accession>
<dbReference type="Gene3D" id="3.30.559.10">
    <property type="entry name" value="Chloramphenicol acetyltransferase-like domain"/>
    <property type="match status" value="1"/>
</dbReference>
<dbReference type="AlphaFoldDB" id="A0A9Q0MZV9"/>
<dbReference type="SUPFAM" id="SSF52777">
    <property type="entry name" value="CoA-dependent acyltransferases"/>
    <property type="match status" value="2"/>
</dbReference>
<evidence type="ECO:0000256" key="4">
    <source>
        <dbReference type="ARBA" id="ARBA00022679"/>
    </source>
</evidence>
<dbReference type="FunFam" id="1.10.275.20:FF:000001">
    <property type="entry name" value="carnitine O-palmitoyltransferase 2, mitochondrial"/>
    <property type="match status" value="1"/>
</dbReference>
<evidence type="ECO:0000256" key="7">
    <source>
        <dbReference type="ARBA" id="ARBA00023315"/>
    </source>
</evidence>
<sequence length="664" mass="75733">MHRVKVSTDKLRVLQLVRWQSTQKTTSSYDSDSYQYLQKSETPMLHFQPSLRRLAIPKLEKTCERYLAALKPILNDNTYSRTSIIVDQFRQSEAPQLQKLLVEHDKRNKHTSYISEPWFDMYLKDRAPLPINYNPVLMMKPDERPEYNDLLVRASNFIISSLRFRRSLKENLLKPEVYHMNPKKSDTKTYQKVTQLTPSGIATYVSYAFNAFPLDMSQYQGLFGATRIPEMGKDRIYREADTKHLVIIKDGHFFSMDVLDEQGNIEAPEVIEARLKYILSQQTKKTEHPVAVLTTENRDTWAKIRSDLVNDGNAEALKTIDSAIFVISFEDGQFDESNPTALFKQLLGGCGYSRWCDKSLSLVFNKDGSASVSFEHSWGDGVAVLRYFNELYSDTKTSPFVHPETKPADKVDISRVVRPIEFTLTDRTKQAIKQAQLNHQTVMDSLNMNFMKFESLDKKKCKTYRLSPDSIMQLGFQLAYKKQTNRYVGTYESCSTSAFRHGRTETIRPCTQATKQFCDAILSKDRPSNAELRSQIDQCSKIHGQLTKEAAMGQGFDRHLFGLRHMARTNGIGEPALYADDAYKTINHNILSTSTLASPALMLGGFGPVVQDGYGIGYSIQDEFLGTVFTNYAKHTNGSEFVDCLREAFNEITNIVQSVPKTAK</sequence>